<name>A0ABP7RPS1_9ACTN</name>
<keyword evidence="4" id="KW-1185">Reference proteome</keyword>
<sequence length="242" mass="25174">MQKSQSTTQRFDTPAPIAAVLDIPAGHIRFIAADRTDTTVELLPADASRSHDVKAAEQTTVAFADGVLRIDAPTPRNRILGSCGAVEVTVQLPAGSHVEAKAVSTELRGVGRLGDVAFESTQGPVKLDETEGARLTLAAGDITVHRLNGPAEITTRKGDLHITEAVRGTVTLRTEHGNISAGAAHGISATLDAGTLHGRIDNTLTNTDGPAAGLTLHATTSHGDITAHSLQKPTTPKRTSQS</sequence>
<feature type="region of interest" description="Disordered" evidence="1">
    <location>
        <begin position="222"/>
        <end position="242"/>
    </location>
</feature>
<evidence type="ECO:0000259" key="2">
    <source>
        <dbReference type="Pfam" id="PF13349"/>
    </source>
</evidence>
<reference evidence="4" key="1">
    <citation type="journal article" date="2019" name="Int. J. Syst. Evol. Microbiol.">
        <title>The Global Catalogue of Microorganisms (GCM) 10K type strain sequencing project: providing services to taxonomists for standard genome sequencing and annotation.</title>
        <authorList>
            <consortium name="The Broad Institute Genomics Platform"/>
            <consortium name="The Broad Institute Genome Sequencing Center for Infectious Disease"/>
            <person name="Wu L."/>
            <person name="Ma J."/>
        </authorList>
    </citation>
    <scope>NUCLEOTIDE SEQUENCE [LARGE SCALE GENOMIC DNA]</scope>
    <source>
        <strain evidence="4">JCM 17027</strain>
    </source>
</reference>
<evidence type="ECO:0000313" key="3">
    <source>
        <dbReference type="EMBL" id="GAA4000403.1"/>
    </source>
</evidence>
<dbReference type="RefSeq" id="WP_345595978.1">
    <property type="nucleotide sequence ID" value="NZ_BAABCQ010000138.1"/>
</dbReference>
<evidence type="ECO:0000313" key="4">
    <source>
        <dbReference type="Proteomes" id="UP001500034"/>
    </source>
</evidence>
<dbReference type="EMBL" id="BAABCQ010000138">
    <property type="protein sequence ID" value="GAA4000403.1"/>
    <property type="molecule type" value="Genomic_DNA"/>
</dbReference>
<organism evidence="3 4">
    <name type="scientific">Streptomyces marokkonensis</name>
    <dbReference type="NCBI Taxonomy" id="324855"/>
    <lineage>
        <taxon>Bacteria</taxon>
        <taxon>Bacillati</taxon>
        <taxon>Actinomycetota</taxon>
        <taxon>Actinomycetes</taxon>
        <taxon>Kitasatosporales</taxon>
        <taxon>Streptomycetaceae</taxon>
        <taxon>Streptomyces</taxon>
    </lineage>
</organism>
<proteinExistence type="predicted"/>
<dbReference type="Proteomes" id="UP001500034">
    <property type="component" value="Unassembled WGS sequence"/>
</dbReference>
<feature type="domain" description="DUF4097" evidence="2">
    <location>
        <begin position="63"/>
        <end position="232"/>
    </location>
</feature>
<protein>
    <submittedName>
        <fullName evidence="3">DUF4097 family beta strand repeat-containing protein</fullName>
    </submittedName>
</protein>
<accession>A0ABP7RPS1</accession>
<evidence type="ECO:0000256" key="1">
    <source>
        <dbReference type="SAM" id="MobiDB-lite"/>
    </source>
</evidence>
<dbReference type="InterPro" id="IPR025164">
    <property type="entry name" value="Toastrack_DUF4097"/>
</dbReference>
<comment type="caution">
    <text evidence="3">The sequence shown here is derived from an EMBL/GenBank/DDBJ whole genome shotgun (WGS) entry which is preliminary data.</text>
</comment>
<gene>
    <name evidence="3" type="ORF">GCM10022384_54240</name>
</gene>
<dbReference type="Pfam" id="PF13349">
    <property type="entry name" value="DUF4097"/>
    <property type="match status" value="1"/>
</dbReference>